<keyword evidence="4" id="KW-0997">Cell inner membrane</keyword>
<dbReference type="PROSITE" id="PS50928">
    <property type="entry name" value="ABC_TM1"/>
    <property type="match status" value="1"/>
</dbReference>
<evidence type="ECO:0000256" key="9">
    <source>
        <dbReference type="RuleBase" id="RU363032"/>
    </source>
</evidence>
<feature type="transmembrane region" description="Helical" evidence="9">
    <location>
        <begin position="259"/>
        <end position="285"/>
    </location>
</feature>
<dbReference type="RefSeq" id="WP_036779829.1">
    <property type="nucleotide sequence ID" value="NZ_CAWLTM010000076.1"/>
</dbReference>
<keyword evidence="7 9" id="KW-0472">Membrane</keyword>
<keyword evidence="6 9" id="KW-1133">Transmembrane helix</keyword>
<dbReference type="AlphaFoldDB" id="A0A022PGU1"/>
<name>A0A022PGU1_9GAMM</name>
<evidence type="ECO:0000313" key="12">
    <source>
        <dbReference type="Proteomes" id="UP000023464"/>
    </source>
</evidence>
<evidence type="ECO:0000256" key="5">
    <source>
        <dbReference type="ARBA" id="ARBA00022692"/>
    </source>
</evidence>
<keyword evidence="5 9" id="KW-0812">Transmembrane</keyword>
<dbReference type="GO" id="GO:0071916">
    <property type="term" value="F:dipeptide transmembrane transporter activity"/>
    <property type="evidence" value="ECO:0007669"/>
    <property type="project" value="TreeGrafter"/>
</dbReference>
<comment type="similarity">
    <text evidence="8">Belongs to the binding-protein-dependent transport system permease family. OppBC subfamily.</text>
</comment>
<dbReference type="EMBL" id="JFGV01000039">
    <property type="protein sequence ID" value="EYU14759.1"/>
    <property type="molecule type" value="Genomic_DNA"/>
</dbReference>
<dbReference type="GO" id="GO:0005886">
    <property type="term" value="C:plasma membrane"/>
    <property type="evidence" value="ECO:0007669"/>
    <property type="project" value="UniProtKB-SubCell"/>
</dbReference>
<feature type="transmembrane region" description="Helical" evidence="9">
    <location>
        <begin position="135"/>
        <end position="158"/>
    </location>
</feature>
<accession>A0A022PGU1</accession>
<sequence>MLQFILRRLGLVIPTFIGITLLTFAFVHMIPGDPVTIMAGERGISAERYAQLMAEMGLDKPLWQQYFHYVSNVLHGDLGISMKSRISVWEEFVPRFQATLELGICAMLFAISVGIPVGVLAAVKRGSVFDHTAIGLSLTGYSMPIFWWGIMLIMLVSVQLDLTPVSGRISDSVFLDDSYPLTGFMLIDTLFWGEAGDFKDAVMHIILPAVVLGTIPLAVIVRMTRSSMLEVLGEDYIRTARAKGLSRMRVIVVHALRNALLPVVTVIGLQVGIMLAGAILTETIFSWPGLGRWLIDALQRRDYPVVQGGVLLVAIMIILVNLIVDLLYGVVNPRIRHKK</sequence>
<gene>
    <name evidence="11" type="ORF">BA1DRAFT_02690</name>
</gene>
<proteinExistence type="inferred from homology"/>
<keyword evidence="2 9" id="KW-0813">Transport</keyword>
<evidence type="ECO:0000256" key="1">
    <source>
        <dbReference type="ARBA" id="ARBA00004429"/>
    </source>
</evidence>
<evidence type="ECO:0000256" key="7">
    <source>
        <dbReference type="ARBA" id="ARBA00023136"/>
    </source>
</evidence>
<keyword evidence="3" id="KW-1003">Cell membrane</keyword>
<evidence type="ECO:0000256" key="8">
    <source>
        <dbReference type="ARBA" id="ARBA00024202"/>
    </source>
</evidence>
<evidence type="ECO:0000259" key="10">
    <source>
        <dbReference type="PROSITE" id="PS50928"/>
    </source>
</evidence>
<organism evidence="11 12">
    <name type="scientific">Photorhabdus aegyptia</name>
    <dbReference type="NCBI Taxonomy" id="2805098"/>
    <lineage>
        <taxon>Bacteria</taxon>
        <taxon>Pseudomonadati</taxon>
        <taxon>Pseudomonadota</taxon>
        <taxon>Gammaproteobacteria</taxon>
        <taxon>Enterobacterales</taxon>
        <taxon>Morganellaceae</taxon>
        <taxon>Photorhabdus</taxon>
    </lineage>
</organism>
<comment type="subcellular location">
    <subcellularLocation>
        <location evidence="1">Cell inner membrane</location>
        <topology evidence="1">Multi-pass membrane protein</topology>
    </subcellularLocation>
    <subcellularLocation>
        <location evidence="9">Cell membrane</location>
        <topology evidence="9">Multi-pass membrane protein</topology>
    </subcellularLocation>
</comment>
<dbReference type="NCBIfam" id="NF008161">
    <property type="entry name" value="PRK10914.1"/>
    <property type="match status" value="1"/>
</dbReference>
<evidence type="ECO:0000313" key="11">
    <source>
        <dbReference type="EMBL" id="EYU14759.1"/>
    </source>
</evidence>
<dbReference type="CDD" id="cd06261">
    <property type="entry name" value="TM_PBP2"/>
    <property type="match status" value="1"/>
</dbReference>
<feature type="transmembrane region" description="Helical" evidence="9">
    <location>
        <begin position="201"/>
        <end position="221"/>
    </location>
</feature>
<protein>
    <submittedName>
        <fullName evidence="11">ABC-type dipeptide/oligopeptide/nickel transport system, permease component</fullName>
    </submittedName>
</protein>
<evidence type="ECO:0000256" key="3">
    <source>
        <dbReference type="ARBA" id="ARBA00022475"/>
    </source>
</evidence>
<feature type="domain" description="ABC transmembrane type-1" evidence="10">
    <location>
        <begin position="96"/>
        <end position="328"/>
    </location>
</feature>
<dbReference type="InterPro" id="IPR000515">
    <property type="entry name" value="MetI-like"/>
</dbReference>
<dbReference type="PANTHER" id="PTHR43163">
    <property type="entry name" value="DIPEPTIDE TRANSPORT SYSTEM PERMEASE PROTEIN DPPB-RELATED"/>
    <property type="match status" value="1"/>
</dbReference>
<dbReference type="Pfam" id="PF19300">
    <property type="entry name" value="BPD_transp_1_N"/>
    <property type="match status" value="1"/>
</dbReference>
<dbReference type="PANTHER" id="PTHR43163:SF6">
    <property type="entry name" value="DIPEPTIDE TRANSPORT SYSTEM PERMEASE PROTEIN DPPB-RELATED"/>
    <property type="match status" value="1"/>
</dbReference>
<evidence type="ECO:0000256" key="2">
    <source>
        <dbReference type="ARBA" id="ARBA00022448"/>
    </source>
</evidence>
<evidence type="ECO:0000256" key="6">
    <source>
        <dbReference type="ARBA" id="ARBA00022989"/>
    </source>
</evidence>
<comment type="caution">
    <text evidence="11">The sequence shown here is derived from an EMBL/GenBank/DDBJ whole genome shotgun (WGS) entry which is preliminary data.</text>
</comment>
<feature type="transmembrane region" description="Helical" evidence="9">
    <location>
        <begin position="100"/>
        <end position="123"/>
    </location>
</feature>
<dbReference type="PATRIC" id="fig|1393736.3.peg.2753"/>
<dbReference type="Proteomes" id="UP000023464">
    <property type="component" value="Unassembled WGS sequence"/>
</dbReference>
<feature type="transmembrane region" description="Helical" evidence="9">
    <location>
        <begin position="305"/>
        <end position="331"/>
    </location>
</feature>
<dbReference type="InterPro" id="IPR035906">
    <property type="entry name" value="MetI-like_sf"/>
</dbReference>
<dbReference type="Pfam" id="PF00528">
    <property type="entry name" value="BPD_transp_1"/>
    <property type="match status" value="1"/>
</dbReference>
<dbReference type="Gene3D" id="1.10.3720.10">
    <property type="entry name" value="MetI-like"/>
    <property type="match status" value="1"/>
</dbReference>
<evidence type="ECO:0000256" key="4">
    <source>
        <dbReference type="ARBA" id="ARBA00022519"/>
    </source>
</evidence>
<dbReference type="InterPro" id="IPR045621">
    <property type="entry name" value="BPD_transp_1_N"/>
</dbReference>
<reference evidence="11 12" key="1">
    <citation type="submission" date="2014-03" db="EMBL/GenBank/DDBJ databases">
        <title>Draft Genome of Photorhabdus luminescens BA1, an Egyptian Isolate.</title>
        <authorList>
            <person name="Ghazal S."/>
            <person name="Hurst S.G.IV."/>
            <person name="Morris K."/>
            <person name="Thomas K."/>
            <person name="Tisa L.S."/>
        </authorList>
    </citation>
    <scope>NUCLEOTIDE SEQUENCE [LARGE SCALE GENOMIC DNA]</scope>
    <source>
        <strain evidence="11 12">BA1</strain>
    </source>
</reference>
<dbReference type="SUPFAM" id="SSF161098">
    <property type="entry name" value="MetI-like"/>
    <property type="match status" value="1"/>
</dbReference>
<feature type="transmembrane region" description="Helical" evidence="9">
    <location>
        <begin position="9"/>
        <end position="30"/>
    </location>
</feature>
<keyword evidence="12" id="KW-1185">Reference proteome</keyword>